<dbReference type="GO" id="GO:0046872">
    <property type="term" value="F:metal ion binding"/>
    <property type="evidence" value="ECO:0007669"/>
    <property type="project" value="UniProtKB-KW"/>
</dbReference>
<evidence type="ECO:0000256" key="6">
    <source>
        <dbReference type="ARBA" id="ARBA00022741"/>
    </source>
</evidence>
<evidence type="ECO:0000256" key="1">
    <source>
        <dbReference type="ARBA" id="ARBA00006360"/>
    </source>
</evidence>
<name>A0A1W1ZTP1_9FLAO</name>
<dbReference type="SUPFAM" id="SSF52540">
    <property type="entry name" value="P-loop containing nucleoside triphosphate hydrolases"/>
    <property type="match status" value="1"/>
</dbReference>
<sequence length="368" mass="41589">MSNRMENFVVSARKYRPLQFEDVVGQASITDTLEHAIGNNQLAQALLFCGPRGVGKTTCARILARKINEENNQIDEENQDFAFNIFELDAASNNSVDDIRSLIDQVRFAPQVGKYKVYIIDEVHMLSQAAFNAFLKTLEEPPAHAIFILATTEKHKIIPTILSRCQIYDFKRISINDIKLHLENIARQEDVEYEEDALHLIAQKADGALRDALSIFDRMVTFTSGKLTLEKVAENLNVLDYEYYFKITDAALKNEIPNLMLQFNDILNKGFDAHLFISGLGGHFRDLLVAKIPQTIDLLEVGENTKIKYLDQAQRCDSQFLIDAIEICNTADIHYKTSKNARLTVEIALMQLGSLTAENSIDKKKSLG</sequence>
<dbReference type="STRING" id="1434700.SAMN06296427_103227"/>
<dbReference type="PANTHER" id="PTHR11669:SF0">
    <property type="entry name" value="PROTEIN STICHEL-LIKE 2"/>
    <property type="match status" value="1"/>
</dbReference>
<dbReference type="EC" id="2.7.7.7" evidence="11"/>
<comment type="function">
    <text evidence="11">DNA polymerase III is a complex, multichain enzyme responsible for most of the replicative synthesis in bacteria. This DNA polymerase also exhibits 3' to 5' exonuclease activity.</text>
</comment>
<dbReference type="Gene3D" id="3.40.50.300">
    <property type="entry name" value="P-loop containing nucleotide triphosphate hydrolases"/>
    <property type="match status" value="1"/>
</dbReference>
<dbReference type="EMBL" id="FWXS01000003">
    <property type="protein sequence ID" value="SMC51754.1"/>
    <property type="molecule type" value="Genomic_DNA"/>
</dbReference>
<keyword evidence="3 11" id="KW-0548">Nucleotidyltransferase</keyword>
<evidence type="ECO:0000256" key="4">
    <source>
        <dbReference type="ARBA" id="ARBA00022705"/>
    </source>
</evidence>
<dbReference type="Gene3D" id="1.10.8.60">
    <property type="match status" value="1"/>
</dbReference>
<dbReference type="Pfam" id="PF12169">
    <property type="entry name" value="DNA_pol3_gamma3"/>
    <property type="match status" value="1"/>
</dbReference>
<evidence type="ECO:0000313" key="13">
    <source>
        <dbReference type="EMBL" id="SMC51754.1"/>
    </source>
</evidence>
<dbReference type="Gene3D" id="1.20.272.10">
    <property type="match status" value="1"/>
</dbReference>
<dbReference type="AlphaFoldDB" id="A0A1W1ZTP1"/>
<evidence type="ECO:0000259" key="12">
    <source>
        <dbReference type="SMART" id="SM00382"/>
    </source>
</evidence>
<proteinExistence type="inferred from homology"/>
<dbReference type="GO" id="GO:0003677">
    <property type="term" value="F:DNA binding"/>
    <property type="evidence" value="ECO:0007669"/>
    <property type="project" value="InterPro"/>
</dbReference>
<keyword evidence="6 11" id="KW-0547">Nucleotide-binding</keyword>
<dbReference type="InterPro" id="IPR045085">
    <property type="entry name" value="HLD_clamp_pol_III_gamma_tau"/>
</dbReference>
<evidence type="ECO:0000256" key="7">
    <source>
        <dbReference type="ARBA" id="ARBA00022833"/>
    </source>
</evidence>
<organism evidence="13 14">
    <name type="scientific">Moheibacter sediminis</name>
    <dbReference type="NCBI Taxonomy" id="1434700"/>
    <lineage>
        <taxon>Bacteria</taxon>
        <taxon>Pseudomonadati</taxon>
        <taxon>Bacteroidota</taxon>
        <taxon>Flavobacteriia</taxon>
        <taxon>Flavobacteriales</taxon>
        <taxon>Weeksellaceae</taxon>
        <taxon>Moheibacter</taxon>
    </lineage>
</organism>
<dbReference type="InterPro" id="IPR027417">
    <property type="entry name" value="P-loop_NTPase"/>
</dbReference>
<dbReference type="InterPro" id="IPR001270">
    <property type="entry name" value="ClpA/B"/>
</dbReference>
<evidence type="ECO:0000256" key="9">
    <source>
        <dbReference type="ARBA" id="ARBA00022932"/>
    </source>
</evidence>
<protein>
    <recommendedName>
        <fullName evidence="11">DNA polymerase III subunit gamma/tau</fullName>
        <ecNumber evidence="11">2.7.7.7</ecNumber>
    </recommendedName>
</protein>
<dbReference type="InterPro" id="IPR050238">
    <property type="entry name" value="DNA_Rep/Repair_Clamp_Loader"/>
</dbReference>
<evidence type="ECO:0000256" key="8">
    <source>
        <dbReference type="ARBA" id="ARBA00022840"/>
    </source>
</evidence>
<dbReference type="InterPro" id="IPR003593">
    <property type="entry name" value="AAA+_ATPase"/>
</dbReference>
<dbReference type="InterPro" id="IPR012763">
    <property type="entry name" value="DNA_pol_III_sug/sutau_N"/>
</dbReference>
<dbReference type="NCBIfam" id="TIGR01128">
    <property type="entry name" value="holA"/>
    <property type="match status" value="1"/>
</dbReference>
<feature type="domain" description="AAA+ ATPase" evidence="12">
    <location>
        <begin position="42"/>
        <end position="174"/>
    </location>
</feature>
<gene>
    <name evidence="11" type="primary">dnaX</name>
    <name evidence="13" type="ORF">SAMN06296427_103227</name>
</gene>
<evidence type="ECO:0000256" key="10">
    <source>
        <dbReference type="ARBA" id="ARBA00049244"/>
    </source>
</evidence>
<accession>A0A1W1ZTP1</accession>
<keyword evidence="7" id="KW-0862">Zinc</keyword>
<dbReference type="SUPFAM" id="SSF48019">
    <property type="entry name" value="post-AAA+ oligomerization domain-like"/>
    <property type="match status" value="1"/>
</dbReference>
<keyword evidence="9 11" id="KW-0239">DNA-directed DNA polymerase</keyword>
<comment type="subunit">
    <text evidence="11">DNA polymerase III contains a core (composed of alpha, epsilon and theta chains) that associates with a tau subunit. This core dimerizes to form the POLIII' complex. PolIII' associates with the gamma complex (composed of gamma, delta, delta', psi and chi chains) and with the beta chain to form the complete DNA polymerase III complex.</text>
</comment>
<dbReference type="GO" id="GO:0003887">
    <property type="term" value="F:DNA-directed DNA polymerase activity"/>
    <property type="evidence" value="ECO:0007669"/>
    <property type="project" value="UniProtKB-KW"/>
</dbReference>
<comment type="catalytic activity">
    <reaction evidence="10 11">
        <text>DNA(n) + a 2'-deoxyribonucleoside 5'-triphosphate = DNA(n+1) + diphosphate</text>
        <dbReference type="Rhea" id="RHEA:22508"/>
        <dbReference type="Rhea" id="RHEA-COMP:17339"/>
        <dbReference type="Rhea" id="RHEA-COMP:17340"/>
        <dbReference type="ChEBI" id="CHEBI:33019"/>
        <dbReference type="ChEBI" id="CHEBI:61560"/>
        <dbReference type="ChEBI" id="CHEBI:173112"/>
        <dbReference type="EC" id="2.7.7.7"/>
    </reaction>
</comment>
<dbReference type="CDD" id="cd18137">
    <property type="entry name" value="HLD_clamp_pol_III_gamma_tau"/>
    <property type="match status" value="1"/>
</dbReference>
<dbReference type="Proteomes" id="UP000192393">
    <property type="component" value="Unassembled WGS sequence"/>
</dbReference>
<comment type="similarity">
    <text evidence="1 11">Belongs to the DnaX/STICHEL family.</text>
</comment>
<keyword evidence="5" id="KW-0479">Metal-binding</keyword>
<dbReference type="GO" id="GO:0005524">
    <property type="term" value="F:ATP binding"/>
    <property type="evidence" value="ECO:0007669"/>
    <property type="project" value="UniProtKB-KW"/>
</dbReference>
<dbReference type="GO" id="GO:0009360">
    <property type="term" value="C:DNA polymerase III complex"/>
    <property type="evidence" value="ECO:0007669"/>
    <property type="project" value="InterPro"/>
</dbReference>
<reference evidence="13 14" key="1">
    <citation type="submission" date="2017-04" db="EMBL/GenBank/DDBJ databases">
        <authorList>
            <person name="Afonso C.L."/>
            <person name="Miller P.J."/>
            <person name="Scott M.A."/>
            <person name="Spackman E."/>
            <person name="Goraichik I."/>
            <person name="Dimitrov K.M."/>
            <person name="Suarez D.L."/>
            <person name="Swayne D.E."/>
        </authorList>
    </citation>
    <scope>NUCLEOTIDE SEQUENCE [LARGE SCALE GENOMIC DNA]</scope>
    <source>
        <strain evidence="13 14">CGMCC 1.12708</strain>
    </source>
</reference>
<dbReference type="CDD" id="cd00009">
    <property type="entry name" value="AAA"/>
    <property type="match status" value="1"/>
</dbReference>
<evidence type="ECO:0000313" key="14">
    <source>
        <dbReference type="Proteomes" id="UP000192393"/>
    </source>
</evidence>
<dbReference type="FunFam" id="1.10.8.60:FF:000013">
    <property type="entry name" value="DNA polymerase III subunit gamma/tau"/>
    <property type="match status" value="1"/>
</dbReference>
<keyword evidence="8 11" id="KW-0067">ATP-binding</keyword>
<dbReference type="GO" id="GO:0006261">
    <property type="term" value="P:DNA-templated DNA replication"/>
    <property type="evidence" value="ECO:0007669"/>
    <property type="project" value="TreeGrafter"/>
</dbReference>
<dbReference type="PANTHER" id="PTHR11669">
    <property type="entry name" value="REPLICATION FACTOR C / DNA POLYMERASE III GAMMA-TAU SUBUNIT"/>
    <property type="match status" value="1"/>
</dbReference>
<dbReference type="NCBIfam" id="TIGR02397">
    <property type="entry name" value="dnaX_nterm"/>
    <property type="match status" value="1"/>
</dbReference>
<keyword evidence="2 11" id="KW-0808">Transferase</keyword>
<evidence type="ECO:0000256" key="2">
    <source>
        <dbReference type="ARBA" id="ARBA00022679"/>
    </source>
</evidence>
<dbReference type="InterPro" id="IPR005790">
    <property type="entry name" value="DNA_polIII_delta"/>
</dbReference>
<dbReference type="Pfam" id="PF22608">
    <property type="entry name" value="DNAX_ATPase_lid"/>
    <property type="match status" value="1"/>
</dbReference>
<keyword evidence="4 11" id="KW-0235">DNA replication</keyword>
<keyword evidence="14" id="KW-1185">Reference proteome</keyword>
<evidence type="ECO:0000256" key="3">
    <source>
        <dbReference type="ARBA" id="ARBA00022695"/>
    </source>
</evidence>
<dbReference type="InterPro" id="IPR008921">
    <property type="entry name" value="DNA_pol3_clamp-load_cplx_C"/>
</dbReference>
<evidence type="ECO:0000256" key="5">
    <source>
        <dbReference type="ARBA" id="ARBA00022723"/>
    </source>
</evidence>
<evidence type="ECO:0000256" key="11">
    <source>
        <dbReference type="RuleBase" id="RU364063"/>
    </source>
</evidence>
<dbReference type="PRINTS" id="PR00300">
    <property type="entry name" value="CLPPROTEASEA"/>
</dbReference>
<dbReference type="Pfam" id="PF13177">
    <property type="entry name" value="DNA_pol3_delta2"/>
    <property type="match status" value="1"/>
</dbReference>
<dbReference type="SMART" id="SM00382">
    <property type="entry name" value="AAA"/>
    <property type="match status" value="1"/>
</dbReference>
<dbReference type="InterPro" id="IPR022754">
    <property type="entry name" value="DNA_pol_III_gamma-3"/>
</dbReference>